<dbReference type="Proteomes" id="UP000694910">
    <property type="component" value="Unplaced"/>
</dbReference>
<dbReference type="PANTHER" id="PTHR11461">
    <property type="entry name" value="SERINE PROTEASE INHIBITOR, SERPIN"/>
    <property type="match status" value="1"/>
</dbReference>
<dbReference type="GeneID" id="101407428"/>
<dbReference type="Pfam" id="PF00079">
    <property type="entry name" value="Serpin"/>
    <property type="match status" value="1"/>
</dbReference>
<dbReference type="InterPro" id="IPR036186">
    <property type="entry name" value="Serpin_sf"/>
</dbReference>
<protein>
    <submittedName>
        <fullName evidence="5">Uteroferrin-associated basic protein 2-like</fullName>
    </submittedName>
</protein>
<dbReference type="Gene3D" id="2.30.39.10">
    <property type="entry name" value="Alpha-1-antitrypsin, domain 1"/>
    <property type="match status" value="1"/>
</dbReference>
<dbReference type="InterPro" id="IPR042185">
    <property type="entry name" value="Serpin_sf_2"/>
</dbReference>
<evidence type="ECO:0000313" key="4">
    <source>
        <dbReference type="Proteomes" id="UP000694910"/>
    </source>
</evidence>
<dbReference type="PANTHER" id="PTHR11461:SF164">
    <property type="entry name" value="UTEROFERRIN-ASSOCIATED PROTEIN"/>
    <property type="match status" value="1"/>
</dbReference>
<feature type="signal peptide" evidence="2">
    <location>
        <begin position="1"/>
        <end position="25"/>
    </location>
</feature>
<feature type="domain" description="Serpin" evidence="3">
    <location>
        <begin position="55"/>
        <end position="415"/>
    </location>
</feature>
<dbReference type="InterPro" id="IPR023795">
    <property type="entry name" value="Serpin_CS"/>
</dbReference>
<dbReference type="SUPFAM" id="SSF56574">
    <property type="entry name" value="Serpins"/>
    <property type="match status" value="1"/>
</dbReference>
<dbReference type="PROSITE" id="PS00284">
    <property type="entry name" value="SERPIN"/>
    <property type="match status" value="1"/>
</dbReference>
<dbReference type="InterPro" id="IPR000215">
    <property type="entry name" value="Serpin_fam"/>
</dbReference>
<gene>
    <name evidence="5" type="primary">LOC101407428</name>
</gene>
<organism evidence="4 5">
    <name type="scientific">Ceratotherium simum simum</name>
    <name type="common">Southern white rhinoceros</name>
    <dbReference type="NCBI Taxonomy" id="73337"/>
    <lineage>
        <taxon>Eukaryota</taxon>
        <taxon>Metazoa</taxon>
        <taxon>Chordata</taxon>
        <taxon>Craniata</taxon>
        <taxon>Vertebrata</taxon>
        <taxon>Euteleostomi</taxon>
        <taxon>Mammalia</taxon>
        <taxon>Eutheria</taxon>
        <taxon>Laurasiatheria</taxon>
        <taxon>Perissodactyla</taxon>
        <taxon>Rhinocerotidae</taxon>
        <taxon>Ceratotherium</taxon>
    </lineage>
</organism>
<dbReference type="Gene3D" id="3.30.497.10">
    <property type="entry name" value="Antithrombin, subunit I, domain 2"/>
    <property type="match status" value="1"/>
</dbReference>
<dbReference type="RefSeq" id="XP_004434426.1">
    <property type="nucleotide sequence ID" value="XM_004434369.2"/>
</dbReference>
<dbReference type="InterPro" id="IPR023796">
    <property type="entry name" value="Serpin_dom"/>
</dbReference>
<reference evidence="5" key="1">
    <citation type="submission" date="2025-08" db="UniProtKB">
        <authorList>
            <consortium name="RefSeq"/>
        </authorList>
    </citation>
    <scope>IDENTIFICATION</scope>
</reference>
<proteinExistence type="inferred from homology"/>
<feature type="chain" id="PRO_5045036118" evidence="2">
    <location>
        <begin position="26"/>
        <end position="417"/>
    </location>
</feature>
<evidence type="ECO:0000256" key="2">
    <source>
        <dbReference type="SAM" id="SignalP"/>
    </source>
</evidence>
<evidence type="ECO:0000259" key="3">
    <source>
        <dbReference type="SMART" id="SM00093"/>
    </source>
</evidence>
<keyword evidence="4" id="KW-1185">Reference proteome</keyword>
<accession>A0ABM0HUU0</accession>
<dbReference type="InterPro" id="IPR042178">
    <property type="entry name" value="Serpin_sf_1"/>
</dbReference>
<evidence type="ECO:0000313" key="5">
    <source>
        <dbReference type="RefSeq" id="XP_004434426.1"/>
    </source>
</evidence>
<name>A0ABM0HUU0_CERSS</name>
<evidence type="ECO:0000256" key="1">
    <source>
        <dbReference type="RuleBase" id="RU000411"/>
    </source>
</evidence>
<dbReference type="SMART" id="SM00093">
    <property type="entry name" value="SERPIN"/>
    <property type="match status" value="1"/>
</dbReference>
<keyword evidence="2" id="KW-0732">Signal</keyword>
<comment type="similarity">
    <text evidence="1">Belongs to the serpin family.</text>
</comment>
<sequence length="417" mass="48465">MSHRKMHVALSLVLILCGLFNSIFCETQQNPKQDSSRKISPLSQKIRIDHEAFACKLLETLSFEHHRKNFIISPESISTTLAMISLGTRSTTLSNLVVGLGFDLRQVRVWDVHLSFQRVVQTLNELNRGRQLKHRDFLFIDNNRRINPKFLLETERLYEVETQLTDFRHRDIAKEQINQYVAQRLKHRIEEIVTSLHPHTFIFLLNYIFFKGLWEVAFPTRFTQKENFFVEEKTTVQVDMMRKTERMIYNRAENLFATVVKIPYTGNVSLVLVLPDAGRFDFAVKELAARRARPLQSSDTRLVHLVLPKFKISSRINLKRVLLKIGIEDIFSRRANFSGITEEVFPTTFEAIHEARLEVNERGLIKATAEDVSLKTAQHNVPADATVVKFDRPFLLFVEDELNQRQLFVGQVFNPTA</sequence>